<dbReference type="GO" id="GO:0016491">
    <property type="term" value="F:oxidoreductase activity"/>
    <property type="evidence" value="ECO:0007669"/>
    <property type="project" value="UniProtKB-KW"/>
</dbReference>
<evidence type="ECO:0000259" key="4">
    <source>
        <dbReference type="SMART" id="SM00861"/>
    </source>
</evidence>
<evidence type="ECO:0000256" key="2">
    <source>
        <dbReference type="ARBA" id="ARBA00023002"/>
    </source>
</evidence>
<protein>
    <submittedName>
        <fullName evidence="5">Alpha-ketoacid dehydrogenase subunit beta</fullName>
        <ecNumber evidence="5">1.2.4.-</ecNumber>
    </submittedName>
</protein>
<dbReference type="InterPro" id="IPR033248">
    <property type="entry name" value="Transketolase_C"/>
</dbReference>
<dbReference type="EC" id="1.2.4.-" evidence="5"/>
<evidence type="ECO:0000313" key="5">
    <source>
        <dbReference type="EMBL" id="MFB9909125.1"/>
    </source>
</evidence>
<reference evidence="5 6" key="1">
    <citation type="submission" date="2024-09" db="EMBL/GenBank/DDBJ databases">
        <authorList>
            <person name="Sun Q."/>
            <person name="Mori K."/>
        </authorList>
    </citation>
    <scope>NUCLEOTIDE SEQUENCE [LARGE SCALE GENOMIC DNA]</scope>
    <source>
        <strain evidence="5 6">TBRC 7907</strain>
    </source>
</reference>
<keyword evidence="6" id="KW-1185">Reference proteome</keyword>
<dbReference type="Gene3D" id="3.40.50.970">
    <property type="match status" value="1"/>
</dbReference>
<proteinExistence type="predicted"/>
<keyword evidence="3" id="KW-0786">Thiamine pyrophosphate</keyword>
<dbReference type="Pfam" id="PF02780">
    <property type="entry name" value="Transketolase_C"/>
    <property type="match status" value="1"/>
</dbReference>
<evidence type="ECO:0000313" key="6">
    <source>
        <dbReference type="Proteomes" id="UP001589693"/>
    </source>
</evidence>
<gene>
    <name evidence="5" type="ORF">ACFFQA_34750</name>
</gene>
<accession>A0ABV6A7J4</accession>
<dbReference type="PANTHER" id="PTHR43257">
    <property type="entry name" value="PYRUVATE DEHYDROGENASE E1 COMPONENT BETA SUBUNIT"/>
    <property type="match status" value="1"/>
</dbReference>
<comment type="cofactor">
    <cofactor evidence="1">
        <name>thiamine diphosphate</name>
        <dbReference type="ChEBI" id="CHEBI:58937"/>
    </cofactor>
</comment>
<dbReference type="InterPro" id="IPR005475">
    <property type="entry name" value="Transketolase-like_Pyr-bd"/>
</dbReference>
<dbReference type="PANTHER" id="PTHR43257:SF2">
    <property type="entry name" value="PYRUVATE DEHYDROGENASE E1 COMPONENT SUBUNIT BETA"/>
    <property type="match status" value="1"/>
</dbReference>
<dbReference type="InterPro" id="IPR009014">
    <property type="entry name" value="Transketo_C/PFOR_II"/>
</dbReference>
<feature type="domain" description="Transketolase-like pyrimidine-binding" evidence="4">
    <location>
        <begin position="4"/>
        <end position="179"/>
    </location>
</feature>
<dbReference type="Gene3D" id="3.40.50.920">
    <property type="match status" value="1"/>
</dbReference>
<sequence length="338" mass="36220">MTATTMAQALSAALHDAMRKSERVVLFGGENDHLDGAFHVTNGLVTEFGRWRCFTSRTSEVENLATAVGMAMYGYRPVIELTSGARAHPTFDQTIVELAMMRTCTRGQVGLPIVLRIPYGGGVGEGPRHDISSLACWTHIPGLHTVAPATVADAYSLLREAIDSPDPVVFLEPERMYWLTEDVGLPVRTQPLGRAVIRRAGSSATLIACGSAVPIAVAAADAAEGEEGWDVEVIDLRTLVPFDDATVVESVARTGRAVIVHESHGFHGMGAEVAARVAERCFGKLKAPVLRVAGWDVPSPAPNLEKYHLPSVDRVLCALRQVHDVPSCPAHEVHAPGT</sequence>
<name>A0ABV6A7J4_9PSEU</name>
<dbReference type="SUPFAM" id="SSF52518">
    <property type="entry name" value="Thiamin diphosphate-binding fold (THDP-binding)"/>
    <property type="match status" value="1"/>
</dbReference>
<comment type="caution">
    <text evidence="5">The sequence shown here is derived from an EMBL/GenBank/DDBJ whole genome shotgun (WGS) entry which is preliminary data.</text>
</comment>
<dbReference type="SMART" id="SM00861">
    <property type="entry name" value="Transket_pyr"/>
    <property type="match status" value="1"/>
</dbReference>
<dbReference type="EMBL" id="JBHLZU010000033">
    <property type="protein sequence ID" value="MFB9909125.1"/>
    <property type="molecule type" value="Genomic_DNA"/>
</dbReference>
<dbReference type="Proteomes" id="UP001589693">
    <property type="component" value="Unassembled WGS sequence"/>
</dbReference>
<dbReference type="SUPFAM" id="SSF52922">
    <property type="entry name" value="TK C-terminal domain-like"/>
    <property type="match status" value="1"/>
</dbReference>
<organism evidence="5 6">
    <name type="scientific">Allokutzneria oryzae</name>
    <dbReference type="NCBI Taxonomy" id="1378989"/>
    <lineage>
        <taxon>Bacteria</taxon>
        <taxon>Bacillati</taxon>
        <taxon>Actinomycetota</taxon>
        <taxon>Actinomycetes</taxon>
        <taxon>Pseudonocardiales</taxon>
        <taxon>Pseudonocardiaceae</taxon>
        <taxon>Allokutzneria</taxon>
    </lineage>
</organism>
<dbReference type="RefSeq" id="WP_377861578.1">
    <property type="nucleotide sequence ID" value="NZ_JBHLZU010000033.1"/>
</dbReference>
<evidence type="ECO:0000256" key="1">
    <source>
        <dbReference type="ARBA" id="ARBA00001964"/>
    </source>
</evidence>
<dbReference type="InterPro" id="IPR029061">
    <property type="entry name" value="THDP-binding"/>
</dbReference>
<evidence type="ECO:0000256" key="3">
    <source>
        <dbReference type="ARBA" id="ARBA00023052"/>
    </source>
</evidence>
<dbReference type="Pfam" id="PF02779">
    <property type="entry name" value="Transket_pyr"/>
    <property type="match status" value="1"/>
</dbReference>
<keyword evidence="2 5" id="KW-0560">Oxidoreductase</keyword>